<dbReference type="PANTHER" id="PTHR46016:SF1">
    <property type="entry name" value="RING-TYPE DOMAIN-CONTAINING PROTEIN"/>
    <property type="match status" value="1"/>
</dbReference>
<dbReference type="Pfam" id="PF18574">
    <property type="entry name" value="zf_C2HC_14"/>
    <property type="match status" value="1"/>
</dbReference>
<dbReference type="Gene3D" id="3.30.40.10">
    <property type="entry name" value="Zinc/RING finger domain, C3HC4 (zinc finger)"/>
    <property type="match status" value="1"/>
</dbReference>
<gene>
    <name evidence="11" type="primary">LOC106152381</name>
</gene>
<dbReference type="UniPathway" id="UPA00143"/>
<dbReference type="PROSITE" id="PS50089">
    <property type="entry name" value="ZF_RING_2"/>
    <property type="match status" value="1"/>
</dbReference>
<dbReference type="InterPro" id="IPR013083">
    <property type="entry name" value="Znf_RING/FYVE/PHD"/>
</dbReference>
<evidence type="ECO:0000313" key="11">
    <source>
        <dbReference type="RefSeq" id="XP_013381385.1"/>
    </source>
</evidence>
<dbReference type="GeneID" id="106152381"/>
<evidence type="ECO:0000259" key="8">
    <source>
        <dbReference type="PROSITE" id="PS50089"/>
    </source>
</evidence>
<dbReference type="PROSITE" id="PS50330">
    <property type="entry name" value="UIM"/>
    <property type="match status" value="1"/>
</dbReference>
<dbReference type="OrthoDB" id="6270329at2759"/>
<dbReference type="InterPro" id="IPR027370">
    <property type="entry name" value="Znf-RING_euk"/>
</dbReference>
<evidence type="ECO:0000256" key="4">
    <source>
        <dbReference type="ARBA" id="ARBA00022771"/>
    </source>
</evidence>
<reference evidence="11" key="1">
    <citation type="submission" date="2025-08" db="UniProtKB">
        <authorList>
            <consortium name="RefSeq"/>
        </authorList>
    </citation>
    <scope>IDENTIFICATION</scope>
    <source>
        <tissue evidence="11">Gonads</tissue>
    </source>
</reference>
<dbReference type="KEGG" id="lak:106152381"/>
<organism evidence="10 11">
    <name type="scientific">Lingula anatina</name>
    <name type="common">Brachiopod</name>
    <name type="synonym">Lingula unguis</name>
    <dbReference type="NCBI Taxonomy" id="7574"/>
    <lineage>
        <taxon>Eukaryota</taxon>
        <taxon>Metazoa</taxon>
        <taxon>Spiralia</taxon>
        <taxon>Lophotrochozoa</taxon>
        <taxon>Brachiopoda</taxon>
        <taxon>Linguliformea</taxon>
        <taxon>Lingulata</taxon>
        <taxon>Lingulida</taxon>
        <taxon>Linguloidea</taxon>
        <taxon>Lingulidae</taxon>
        <taxon>Lingula</taxon>
    </lineage>
</organism>
<evidence type="ECO:0000256" key="6">
    <source>
        <dbReference type="ARBA" id="ARBA00022833"/>
    </source>
</evidence>
<feature type="domain" description="C2HC RNF-type" evidence="9">
    <location>
        <begin position="76"/>
        <end position="95"/>
    </location>
</feature>
<proteinExistence type="predicted"/>
<dbReference type="PROSITE" id="PS00518">
    <property type="entry name" value="ZF_RING_1"/>
    <property type="match status" value="1"/>
</dbReference>
<dbReference type="SUPFAM" id="SSF57850">
    <property type="entry name" value="RING/U-box"/>
    <property type="match status" value="1"/>
</dbReference>
<evidence type="ECO:0000256" key="3">
    <source>
        <dbReference type="ARBA" id="ARBA00022723"/>
    </source>
</evidence>
<feature type="domain" description="RING-type" evidence="8">
    <location>
        <begin position="10"/>
        <end position="51"/>
    </location>
</feature>
<dbReference type="InterPro" id="IPR001841">
    <property type="entry name" value="Znf_RING"/>
</dbReference>
<comment type="pathway">
    <text evidence="1">Protein modification; protein ubiquitination.</text>
</comment>
<dbReference type="InterPro" id="IPR017907">
    <property type="entry name" value="Znf_RING_CS"/>
</dbReference>
<dbReference type="SMART" id="SM00184">
    <property type="entry name" value="RING"/>
    <property type="match status" value="1"/>
</dbReference>
<protein>
    <submittedName>
        <fullName evidence="11">RING finger protein 166</fullName>
    </submittedName>
</protein>
<dbReference type="Proteomes" id="UP000085678">
    <property type="component" value="Unplaced"/>
</dbReference>
<dbReference type="GO" id="GO:0000209">
    <property type="term" value="P:protein polyubiquitination"/>
    <property type="evidence" value="ECO:0007669"/>
    <property type="project" value="TreeGrafter"/>
</dbReference>
<keyword evidence="6" id="KW-0862">Zinc</keyword>
<dbReference type="InterPro" id="IPR008598">
    <property type="entry name" value="Di19_Zn-bd"/>
</dbReference>
<dbReference type="Pfam" id="PF13445">
    <property type="entry name" value="zf-RING_UBOX"/>
    <property type="match status" value="1"/>
</dbReference>
<evidence type="ECO:0000256" key="1">
    <source>
        <dbReference type="ARBA" id="ARBA00004906"/>
    </source>
</evidence>
<sequence length="214" mass="24466">MASVAERFTCPICCDIFQKPVQLPCKHVYCRQCLENAAKRGRDLHVCAVCKDNFNLRDVQPTPDIERRLDIEKDACRGCKKLMTLSELRMHTSICAELLKTVKETRFKPVAKSSQHIPSNVPNRSTFNCPFCAEKNLDCEGLREHCMGAHRHCDQRVVCPVCAAMPWGDPNMKSANFLQHLNTRHKFEYETYVDYGEDEDAMLQKAVQASLNDN</sequence>
<evidence type="ECO:0000256" key="2">
    <source>
        <dbReference type="ARBA" id="ARBA00022679"/>
    </source>
</evidence>
<dbReference type="PANTHER" id="PTHR46016">
    <property type="entry name" value="ZINC FINGER, RING/FYVE/PHD-TYPE"/>
    <property type="match status" value="1"/>
</dbReference>
<dbReference type="Pfam" id="PF05605">
    <property type="entry name" value="zf-Di19"/>
    <property type="match status" value="1"/>
</dbReference>
<dbReference type="AlphaFoldDB" id="A0A1S3H5H0"/>
<dbReference type="PROSITE" id="PS51803">
    <property type="entry name" value="ZF_C2HC_RNF"/>
    <property type="match status" value="1"/>
</dbReference>
<keyword evidence="3" id="KW-0479">Metal-binding</keyword>
<evidence type="ECO:0000313" key="10">
    <source>
        <dbReference type="Proteomes" id="UP000085678"/>
    </source>
</evidence>
<dbReference type="InParanoid" id="A0A1S3H5H0"/>
<dbReference type="RefSeq" id="XP_013381385.1">
    <property type="nucleotide sequence ID" value="XM_013525931.1"/>
</dbReference>
<keyword evidence="5" id="KW-0833">Ubl conjugation pathway</keyword>
<dbReference type="OMA" id="AHTFCGD"/>
<keyword evidence="4 7" id="KW-0863">Zinc-finger</keyword>
<dbReference type="GO" id="GO:0061630">
    <property type="term" value="F:ubiquitin protein ligase activity"/>
    <property type="evidence" value="ECO:0007669"/>
    <property type="project" value="TreeGrafter"/>
</dbReference>
<keyword evidence="2" id="KW-0808">Transferase</keyword>
<evidence type="ECO:0000259" key="9">
    <source>
        <dbReference type="PROSITE" id="PS51803"/>
    </source>
</evidence>
<dbReference type="STRING" id="7574.A0A1S3H5H0"/>
<evidence type="ECO:0000256" key="5">
    <source>
        <dbReference type="ARBA" id="ARBA00022786"/>
    </source>
</evidence>
<name>A0A1S3H5H0_LINAN</name>
<accession>A0A1S3H5H0</accession>
<keyword evidence="10" id="KW-1185">Reference proteome</keyword>
<dbReference type="InterPro" id="IPR003903">
    <property type="entry name" value="UIM_dom"/>
</dbReference>
<dbReference type="GO" id="GO:0008270">
    <property type="term" value="F:zinc ion binding"/>
    <property type="evidence" value="ECO:0007669"/>
    <property type="project" value="UniProtKB-KW"/>
</dbReference>
<dbReference type="InterPro" id="IPR051438">
    <property type="entry name" value="RNF_E3_ubiq-protein_ligase"/>
</dbReference>
<evidence type="ECO:0000256" key="7">
    <source>
        <dbReference type="PROSITE-ProRule" id="PRU00175"/>
    </source>
</evidence>
<dbReference type="GO" id="GO:0006511">
    <property type="term" value="P:ubiquitin-dependent protein catabolic process"/>
    <property type="evidence" value="ECO:0007669"/>
    <property type="project" value="TreeGrafter"/>
</dbReference>
<dbReference type="InterPro" id="IPR034734">
    <property type="entry name" value="ZF_C2HC_RNF"/>
</dbReference>